<evidence type="ECO:0000256" key="7">
    <source>
        <dbReference type="SAM" id="Phobius"/>
    </source>
</evidence>
<feature type="transmembrane region" description="Helical" evidence="7">
    <location>
        <begin position="46"/>
        <end position="68"/>
    </location>
</feature>
<feature type="compositionally biased region" description="Polar residues" evidence="6">
    <location>
        <begin position="300"/>
        <end position="313"/>
    </location>
</feature>
<comment type="subcellular location">
    <subcellularLocation>
        <location evidence="1">Membrane</location>
        <topology evidence="1">Multi-pass membrane protein</topology>
    </subcellularLocation>
</comment>
<dbReference type="KEGG" id="ffu:CLAFUR5_01314"/>
<feature type="transmembrane region" description="Helical" evidence="7">
    <location>
        <begin position="203"/>
        <end position="222"/>
    </location>
</feature>
<feature type="transmembrane region" description="Helical" evidence="7">
    <location>
        <begin position="88"/>
        <end position="112"/>
    </location>
</feature>
<feature type="compositionally biased region" description="Polar residues" evidence="6">
    <location>
        <begin position="346"/>
        <end position="355"/>
    </location>
</feature>
<accession>A0A9Q8L6P3</accession>
<dbReference type="OrthoDB" id="444631at2759"/>
<name>A0A9Q8L6P3_PASFU</name>
<feature type="domain" description="Rhodopsin" evidence="8">
    <location>
        <begin position="30"/>
        <end position="265"/>
    </location>
</feature>
<keyword evidence="2 7" id="KW-0812">Transmembrane</keyword>
<evidence type="ECO:0000256" key="5">
    <source>
        <dbReference type="ARBA" id="ARBA00038359"/>
    </source>
</evidence>
<keyword evidence="4 7" id="KW-0472">Membrane</keyword>
<gene>
    <name evidence="9" type="ORF">CLAFUR5_01314</name>
</gene>
<dbReference type="EMBL" id="CP090163">
    <property type="protein sequence ID" value="UJO11823.1"/>
    <property type="molecule type" value="Genomic_DNA"/>
</dbReference>
<keyword evidence="3 7" id="KW-1133">Transmembrane helix</keyword>
<reference evidence="9" key="2">
    <citation type="journal article" date="2022" name="Microb. Genom.">
        <title>A chromosome-scale genome assembly of the tomato pathogen Cladosporium fulvum reveals a compartmentalized genome architecture and the presence of a dispensable chromosome.</title>
        <authorList>
            <person name="Zaccaron A.Z."/>
            <person name="Chen L.H."/>
            <person name="Samaras A."/>
            <person name="Stergiopoulos I."/>
        </authorList>
    </citation>
    <scope>NUCLEOTIDE SEQUENCE</scope>
    <source>
        <strain evidence="9">Race5_Kim</strain>
    </source>
</reference>
<proteinExistence type="inferred from homology"/>
<dbReference type="PANTHER" id="PTHR33048:SF47">
    <property type="entry name" value="INTEGRAL MEMBRANE PROTEIN-RELATED"/>
    <property type="match status" value="1"/>
</dbReference>
<protein>
    <submittedName>
        <fullName evidence="9">Satratoxin biosynthesis SC1 cluster protein 4</fullName>
    </submittedName>
</protein>
<feature type="transmembrane region" description="Helical" evidence="7">
    <location>
        <begin position="6"/>
        <end position="25"/>
    </location>
</feature>
<evidence type="ECO:0000256" key="4">
    <source>
        <dbReference type="ARBA" id="ARBA00023136"/>
    </source>
</evidence>
<organism evidence="9 10">
    <name type="scientific">Passalora fulva</name>
    <name type="common">Tomato leaf mold</name>
    <name type="synonym">Cladosporium fulvum</name>
    <dbReference type="NCBI Taxonomy" id="5499"/>
    <lineage>
        <taxon>Eukaryota</taxon>
        <taxon>Fungi</taxon>
        <taxon>Dikarya</taxon>
        <taxon>Ascomycota</taxon>
        <taxon>Pezizomycotina</taxon>
        <taxon>Dothideomycetes</taxon>
        <taxon>Dothideomycetidae</taxon>
        <taxon>Mycosphaerellales</taxon>
        <taxon>Mycosphaerellaceae</taxon>
        <taxon>Fulvia</taxon>
    </lineage>
</organism>
<dbReference type="Proteomes" id="UP000756132">
    <property type="component" value="Chromosome 1"/>
</dbReference>
<evidence type="ECO:0000313" key="10">
    <source>
        <dbReference type="Proteomes" id="UP000756132"/>
    </source>
</evidence>
<evidence type="ECO:0000256" key="2">
    <source>
        <dbReference type="ARBA" id="ARBA00022692"/>
    </source>
</evidence>
<comment type="similarity">
    <text evidence="5">Belongs to the SAT4 family.</text>
</comment>
<dbReference type="AlphaFoldDB" id="A0A9Q8L6P3"/>
<evidence type="ECO:0000256" key="1">
    <source>
        <dbReference type="ARBA" id="ARBA00004141"/>
    </source>
</evidence>
<evidence type="ECO:0000259" key="8">
    <source>
        <dbReference type="Pfam" id="PF20684"/>
    </source>
</evidence>
<dbReference type="Pfam" id="PF20684">
    <property type="entry name" value="Fung_rhodopsin"/>
    <property type="match status" value="1"/>
</dbReference>
<dbReference type="GeneID" id="71981192"/>
<dbReference type="InterPro" id="IPR049326">
    <property type="entry name" value="Rhodopsin_dom_fungi"/>
</dbReference>
<dbReference type="InterPro" id="IPR052337">
    <property type="entry name" value="SAT4-like"/>
</dbReference>
<dbReference type="PANTHER" id="PTHR33048">
    <property type="entry name" value="PTH11-LIKE INTEGRAL MEMBRANE PROTEIN (AFU_ORTHOLOGUE AFUA_5G11245)"/>
    <property type="match status" value="1"/>
</dbReference>
<feature type="transmembrane region" description="Helical" evidence="7">
    <location>
        <begin position="124"/>
        <end position="146"/>
    </location>
</feature>
<reference evidence="9" key="1">
    <citation type="submission" date="2021-12" db="EMBL/GenBank/DDBJ databases">
        <authorList>
            <person name="Zaccaron A."/>
            <person name="Stergiopoulos I."/>
        </authorList>
    </citation>
    <scope>NUCLEOTIDE SEQUENCE</scope>
    <source>
        <strain evidence="9">Race5_Kim</strain>
    </source>
</reference>
<feature type="transmembrane region" description="Helical" evidence="7">
    <location>
        <begin position="166"/>
        <end position="191"/>
    </location>
</feature>
<dbReference type="GO" id="GO:0016020">
    <property type="term" value="C:membrane"/>
    <property type="evidence" value="ECO:0007669"/>
    <property type="project" value="UniProtKB-SubCell"/>
</dbReference>
<keyword evidence="10" id="KW-1185">Reference proteome</keyword>
<evidence type="ECO:0000313" key="9">
    <source>
        <dbReference type="EMBL" id="UJO11823.1"/>
    </source>
</evidence>
<evidence type="ECO:0000256" key="3">
    <source>
        <dbReference type="ARBA" id="ARBA00022989"/>
    </source>
</evidence>
<sequence length="381" mass="42122">MGLSGHASGAAVVAIALTFTILALITFVGRMYARLVIGRSAGLDDLFIAFAMLFSIATTVTMVLQVKYGMGTHQDSISPAEFMMQLKAFYVAIWVYNLSLSCTKISILLQYLRIFPQRIFRICAYTLLGIVVVYSLYTFFTAVFLCSPIRYFWDSTVEGGTCLDRFAIWFTNAGINIATDIAASLLPVPVLKQLELPSRQRRALMIVFGLAGFACIAAILRLPSLYVISRTTNISWQNPMAAIWSNVEMNIALTCSCLPTIRVLFPRLFRSQVSISLSRSGEDSGGRTPKFPTVRISTRPRGSSTTALRPYRSSNHEVTGKSASSLEAFGKSLDGQEKGLRRAKQKSSYTRNDNGSFDFEMKDYEMSQGLPLEGNQVVTTL</sequence>
<feature type="region of interest" description="Disordered" evidence="6">
    <location>
        <begin position="278"/>
        <end position="357"/>
    </location>
</feature>
<dbReference type="RefSeq" id="XP_047756189.1">
    <property type="nucleotide sequence ID" value="XM_047900462.1"/>
</dbReference>
<evidence type="ECO:0000256" key="6">
    <source>
        <dbReference type="SAM" id="MobiDB-lite"/>
    </source>
</evidence>